<organism evidence="4 5">
    <name type="scientific">Botrimarina hoheduenensis</name>
    <dbReference type="NCBI Taxonomy" id="2528000"/>
    <lineage>
        <taxon>Bacteria</taxon>
        <taxon>Pseudomonadati</taxon>
        <taxon>Planctomycetota</taxon>
        <taxon>Planctomycetia</taxon>
        <taxon>Pirellulales</taxon>
        <taxon>Lacipirellulaceae</taxon>
        <taxon>Botrimarina</taxon>
    </lineage>
</organism>
<evidence type="ECO:0000313" key="5">
    <source>
        <dbReference type="Proteomes" id="UP000318995"/>
    </source>
</evidence>
<dbReference type="Proteomes" id="UP000318995">
    <property type="component" value="Unassembled WGS sequence"/>
</dbReference>
<keyword evidence="2" id="KW-1133">Transmembrane helix</keyword>
<dbReference type="RefSeq" id="WP_146572489.1">
    <property type="nucleotide sequence ID" value="NZ_SJPH01000002.1"/>
</dbReference>
<feature type="region of interest" description="Disordered" evidence="1">
    <location>
        <begin position="29"/>
        <end position="131"/>
    </location>
</feature>
<feature type="transmembrane region" description="Helical" evidence="2">
    <location>
        <begin position="255"/>
        <end position="272"/>
    </location>
</feature>
<reference evidence="4 5" key="1">
    <citation type="submission" date="2019-02" db="EMBL/GenBank/DDBJ databases">
        <title>Deep-cultivation of Planctomycetes and their phenomic and genomic characterization uncovers novel biology.</title>
        <authorList>
            <person name="Wiegand S."/>
            <person name="Jogler M."/>
            <person name="Boedeker C."/>
            <person name="Pinto D."/>
            <person name="Vollmers J."/>
            <person name="Rivas-Marin E."/>
            <person name="Kohn T."/>
            <person name="Peeters S.H."/>
            <person name="Heuer A."/>
            <person name="Rast P."/>
            <person name="Oberbeckmann S."/>
            <person name="Bunk B."/>
            <person name="Jeske O."/>
            <person name="Meyerdierks A."/>
            <person name="Storesund J.E."/>
            <person name="Kallscheuer N."/>
            <person name="Luecker S."/>
            <person name="Lage O.M."/>
            <person name="Pohl T."/>
            <person name="Merkel B.J."/>
            <person name="Hornburger P."/>
            <person name="Mueller R.-W."/>
            <person name="Bruemmer F."/>
            <person name="Labrenz M."/>
            <person name="Spormann A.M."/>
            <person name="Op Den Camp H."/>
            <person name="Overmann J."/>
            <person name="Amann R."/>
            <person name="Jetten M.S.M."/>
            <person name="Mascher T."/>
            <person name="Medema M.H."/>
            <person name="Devos D.P."/>
            <person name="Kaster A.-K."/>
            <person name="Ovreas L."/>
            <person name="Rohde M."/>
            <person name="Galperin M.Y."/>
            <person name="Jogler C."/>
        </authorList>
    </citation>
    <scope>NUCLEOTIDE SEQUENCE [LARGE SCALE GENOMIC DNA]</scope>
    <source>
        <strain evidence="4 5">Pla111</strain>
    </source>
</reference>
<keyword evidence="5" id="KW-1185">Reference proteome</keyword>
<sequence precursor="true">MKRISSLGVLVSTALLLLPNITAGQPLAADQPASSLQAVTPGESAAEQEPLAEGPVSAPSADAPPPQSDESASASEGSPDSDEGVPVRSDQPGVAPLEATPDEQSEEDGDRKADAPEESSPEEPIPGEVDWNGLIERSPAFLALMHHAAVHLPIALWLFGAFFVVLGVVAPSLRNQIPAACLIGGALSSVFAAASGWWYAEHEWGEPWDGATHLRDIDWSEQLTQHRWAGVALAIASCVLSLVAIISLARGSFRLGILWRIGLIGLALAVAWEGHIGGELIHGKGFLEEAYQAWINPDAP</sequence>
<feature type="signal peptide" evidence="3">
    <location>
        <begin position="1"/>
        <end position="28"/>
    </location>
</feature>
<gene>
    <name evidence="4" type="ORF">Pla111_13180</name>
</gene>
<dbReference type="AlphaFoldDB" id="A0A5C5W9Z3"/>
<evidence type="ECO:0000256" key="2">
    <source>
        <dbReference type="SAM" id="Phobius"/>
    </source>
</evidence>
<feature type="transmembrane region" description="Helical" evidence="2">
    <location>
        <begin position="154"/>
        <end position="173"/>
    </location>
</feature>
<keyword evidence="2" id="KW-0812">Transmembrane</keyword>
<evidence type="ECO:0000313" key="4">
    <source>
        <dbReference type="EMBL" id="TWT47698.1"/>
    </source>
</evidence>
<feature type="chain" id="PRO_5022927974" evidence="3">
    <location>
        <begin position="29"/>
        <end position="300"/>
    </location>
</feature>
<dbReference type="OrthoDB" id="287647at2"/>
<proteinExistence type="predicted"/>
<protein>
    <submittedName>
        <fullName evidence="4">Uncharacterized protein</fullName>
    </submittedName>
</protein>
<feature type="transmembrane region" description="Helical" evidence="2">
    <location>
        <begin position="180"/>
        <end position="200"/>
    </location>
</feature>
<evidence type="ECO:0000256" key="1">
    <source>
        <dbReference type="SAM" id="MobiDB-lite"/>
    </source>
</evidence>
<feature type="transmembrane region" description="Helical" evidence="2">
    <location>
        <begin position="228"/>
        <end position="248"/>
    </location>
</feature>
<keyword evidence="2" id="KW-0472">Membrane</keyword>
<evidence type="ECO:0000256" key="3">
    <source>
        <dbReference type="SAM" id="SignalP"/>
    </source>
</evidence>
<name>A0A5C5W9Z3_9BACT</name>
<keyword evidence="3" id="KW-0732">Signal</keyword>
<dbReference type="EMBL" id="SJPH01000002">
    <property type="protein sequence ID" value="TWT47698.1"/>
    <property type="molecule type" value="Genomic_DNA"/>
</dbReference>
<accession>A0A5C5W9Z3</accession>
<comment type="caution">
    <text evidence="4">The sequence shown here is derived from an EMBL/GenBank/DDBJ whole genome shotgun (WGS) entry which is preliminary data.</text>
</comment>